<dbReference type="InterPro" id="IPR024036">
    <property type="entry name" value="tRNA-dHydroUridine_Synthase_C"/>
</dbReference>
<comment type="function">
    <text evidence="1 11">Catalyzes the synthesis of 5,6-dihydrouridine (D), a modified base found in the D-loop of most tRNAs, via the reduction of the C5-C6 double bond in target uridines.</text>
</comment>
<dbReference type="RefSeq" id="WP_008661319.1">
    <property type="nucleotide sequence ID" value="NZ_ANMO01000240.1"/>
</dbReference>
<evidence type="ECO:0000256" key="8">
    <source>
        <dbReference type="ARBA" id="ARBA00023002"/>
    </source>
</evidence>
<evidence type="ECO:0000256" key="2">
    <source>
        <dbReference type="ARBA" id="ARBA00022555"/>
    </source>
</evidence>
<keyword evidence="3 11" id="KW-0285">Flavoprotein</keyword>
<comment type="caution">
    <text evidence="16">The sequence shown here is derived from an EMBL/GenBank/DDBJ whole genome shotgun (WGS) entry which is preliminary data.</text>
</comment>
<keyword evidence="17" id="KW-1185">Reference proteome</keyword>
<evidence type="ECO:0000256" key="7">
    <source>
        <dbReference type="ARBA" id="ARBA00022884"/>
    </source>
</evidence>
<dbReference type="GO" id="GO:0050660">
    <property type="term" value="F:flavin adenine dinucleotide binding"/>
    <property type="evidence" value="ECO:0007669"/>
    <property type="project" value="InterPro"/>
</dbReference>
<dbReference type="PANTHER" id="PTHR45846:SF1">
    <property type="entry name" value="TRNA-DIHYDROURIDINE(47) SYNTHASE [NAD(P)(+)]-LIKE"/>
    <property type="match status" value="1"/>
</dbReference>
<dbReference type="GO" id="GO:0017150">
    <property type="term" value="F:tRNA dihydrouridine synthase activity"/>
    <property type="evidence" value="ECO:0007669"/>
    <property type="project" value="InterPro"/>
</dbReference>
<dbReference type="InterPro" id="IPR035587">
    <property type="entry name" value="DUS-like_FMN-bd"/>
</dbReference>
<dbReference type="AlphaFoldDB" id="M2AWD7"/>
<feature type="region of interest" description="Disordered" evidence="14">
    <location>
        <begin position="1"/>
        <end position="22"/>
    </location>
</feature>
<evidence type="ECO:0000256" key="13">
    <source>
        <dbReference type="PIRSR" id="PIRSR006621-2"/>
    </source>
</evidence>
<feature type="binding site" evidence="13">
    <location>
        <begin position="267"/>
        <end position="268"/>
    </location>
    <ligand>
        <name>FMN</name>
        <dbReference type="ChEBI" id="CHEBI:58210"/>
    </ligand>
</feature>
<keyword evidence="4 11" id="KW-0288">FMN</keyword>
<dbReference type="GO" id="GO:0000049">
    <property type="term" value="F:tRNA binding"/>
    <property type="evidence" value="ECO:0007669"/>
    <property type="project" value="UniProtKB-KW"/>
</dbReference>
<evidence type="ECO:0000313" key="16">
    <source>
        <dbReference type="EMBL" id="EMB13878.1"/>
    </source>
</evidence>
<dbReference type="InterPro" id="IPR013785">
    <property type="entry name" value="Aldolase_TIM"/>
</dbReference>
<dbReference type="Gene3D" id="3.20.20.70">
    <property type="entry name" value="Aldolase class I"/>
    <property type="match status" value="1"/>
</dbReference>
<dbReference type="SUPFAM" id="SSF51395">
    <property type="entry name" value="FMN-linked oxidoreductases"/>
    <property type="match status" value="1"/>
</dbReference>
<gene>
    <name evidence="16" type="ORF">RE6C_05377</name>
</gene>
<proteinExistence type="inferred from homology"/>
<evidence type="ECO:0000313" key="17">
    <source>
        <dbReference type="Proteomes" id="UP000011529"/>
    </source>
</evidence>
<feature type="binding site" evidence="13">
    <location>
        <position position="177"/>
    </location>
    <ligand>
        <name>FMN</name>
        <dbReference type="ChEBI" id="CHEBI:58210"/>
    </ligand>
</feature>
<reference evidence="16" key="1">
    <citation type="submission" date="2012-11" db="EMBL/GenBank/DDBJ databases">
        <title>Permanent draft genomes of Rhodopirellula europaea strain SH398 and 6C.</title>
        <authorList>
            <person name="Richter M."/>
            <person name="Richter-Heitmann T."/>
            <person name="Frank C."/>
            <person name="Harder J."/>
            <person name="Glockner F.O."/>
        </authorList>
    </citation>
    <scope>NUCLEOTIDE SEQUENCE</scope>
    <source>
        <strain evidence="16">6C</strain>
    </source>
</reference>
<dbReference type="PANTHER" id="PTHR45846">
    <property type="entry name" value="TRNA-DIHYDROURIDINE(47) SYNTHASE [NAD(P)(+)]-LIKE"/>
    <property type="match status" value="1"/>
</dbReference>
<protein>
    <recommendedName>
        <fullName evidence="11">tRNA-dihydrouridine synthase</fullName>
        <ecNumber evidence="11">1.3.1.-</ecNumber>
    </recommendedName>
</protein>
<feature type="binding site" evidence="13">
    <location>
        <position position="210"/>
    </location>
    <ligand>
        <name>FMN</name>
        <dbReference type="ChEBI" id="CHEBI:58210"/>
    </ligand>
</feature>
<evidence type="ECO:0000256" key="12">
    <source>
        <dbReference type="PIRSR" id="PIRSR006621-1"/>
    </source>
</evidence>
<keyword evidence="5 11" id="KW-0819">tRNA processing</keyword>
<dbReference type="EMBL" id="ANMO01000240">
    <property type="protein sequence ID" value="EMB13878.1"/>
    <property type="molecule type" value="Genomic_DNA"/>
</dbReference>
<sequence length="380" mass="41946">MNSPAPETTVCAESASPDKTPAEATTIAPFAWNELSLGNVRIGFPVVQAALSGYSDLPMRVIARRHSASYTICEVMLDQFLLSLTKREKTRHFLDIADEEHPVGGQLMGAEPEQFSAGALKLVEAGFDVIDVNFGCPVKKVLGRCRGGFHLSQPAVAIEILRRTRDVVPDHIPVTVKMRRGMDDTPESREQFFEILDGAIDAGLAGVTVHGRTVMQRYIGPSRWAFLKEVKQHVGDRLKILGSGDLFAAADGLEMMRQTGIDGVTIARGAIGNPWIFQQSRALAAGEPLPAPPTIAGQAAVMREHFALCEETYTVQRAPLLMRKFCIKYSQSHPNYREVRMAFTRLRSREEFEAALEQHYSVDGPGQYVPRELHGSQEEC</sequence>
<comment type="catalytic activity">
    <reaction evidence="9">
        <text>a 5,6-dihydrouridine in tRNA + NADP(+) = a uridine in tRNA + NADPH + H(+)</text>
        <dbReference type="Rhea" id="RHEA:23624"/>
        <dbReference type="Rhea" id="RHEA-COMP:13339"/>
        <dbReference type="Rhea" id="RHEA-COMP:13887"/>
        <dbReference type="ChEBI" id="CHEBI:15378"/>
        <dbReference type="ChEBI" id="CHEBI:57783"/>
        <dbReference type="ChEBI" id="CHEBI:58349"/>
        <dbReference type="ChEBI" id="CHEBI:65315"/>
        <dbReference type="ChEBI" id="CHEBI:74443"/>
    </reaction>
</comment>
<keyword evidence="13" id="KW-0547">Nucleotide-binding</keyword>
<comment type="catalytic activity">
    <reaction evidence="10">
        <text>a 5,6-dihydrouridine in tRNA + NAD(+) = a uridine in tRNA + NADH + H(+)</text>
        <dbReference type="Rhea" id="RHEA:54452"/>
        <dbReference type="Rhea" id="RHEA-COMP:13339"/>
        <dbReference type="Rhea" id="RHEA-COMP:13887"/>
        <dbReference type="ChEBI" id="CHEBI:15378"/>
        <dbReference type="ChEBI" id="CHEBI:57540"/>
        <dbReference type="ChEBI" id="CHEBI:57945"/>
        <dbReference type="ChEBI" id="CHEBI:65315"/>
        <dbReference type="ChEBI" id="CHEBI:74443"/>
    </reaction>
</comment>
<evidence type="ECO:0000256" key="5">
    <source>
        <dbReference type="ARBA" id="ARBA00022694"/>
    </source>
</evidence>
<evidence type="ECO:0000256" key="1">
    <source>
        <dbReference type="ARBA" id="ARBA00002790"/>
    </source>
</evidence>
<evidence type="ECO:0000256" key="4">
    <source>
        <dbReference type="ARBA" id="ARBA00022643"/>
    </source>
</evidence>
<dbReference type="InterPro" id="IPR001269">
    <property type="entry name" value="DUS_fam"/>
</dbReference>
<keyword evidence="7" id="KW-0694">RNA-binding</keyword>
<evidence type="ECO:0000259" key="15">
    <source>
        <dbReference type="Pfam" id="PF01207"/>
    </source>
</evidence>
<feature type="domain" description="DUS-like FMN-binding" evidence="15">
    <location>
        <begin position="49"/>
        <end position="360"/>
    </location>
</feature>
<dbReference type="CDD" id="cd02801">
    <property type="entry name" value="DUS_like_FMN"/>
    <property type="match status" value="1"/>
</dbReference>
<evidence type="ECO:0000256" key="14">
    <source>
        <dbReference type="SAM" id="MobiDB-lite"/>
    </source>
</evidence>
<dbReference type="Pfam" id="PF01207">
    <property type="entry name" value="Dus"/>
    <property type="match status" value="1"/>
</dbReference>
<keyword evidence="2" id="KW-0820">tRNA-binding</keyword>
<feature type="binding site" evidence="13">
    <location>
        <position position="106"/>
    </location>
    <ligand>
        <name>FMN</name>
        <dbReference type="ChEBI" id="CHEBI:58210"/>
    </ligand>
</feature>
<evidence type="ECO:0000256" key="3">
    <source>
        <dbReference type="ARBA" id="ARBA00022630"/>
    </source>
</evidence>
<keyword evidence="6" id="KW-0521">NADP</keyword>
<accession>M2AWD7</accession>
<feature type="active site" description="Proton donor" evidence="12">
    <location>
        <position position="136"/>
    </location>
</feature>
<organism evidence="16 17">
    <name type="scientific">Rhodopirellula europaea 6C</name>
    <dbReference type="NCBI Taxonomy" id="1263867"/>
    <lineage>
        <taxon>Bacteria</taxon>
        <taxon>Pseudomonadati</taxon>
        <taxon>Planctomycetota</taxon>
        <taxon>Planctomycetia</taxon>
        <taxon>Pirellulales</taxon>
        <taxon>Pirellulaceae</taxon>
        <taxon>Rhodopirellula</taxon>
    </lineage>
</organism>
<dbReference type="EC" id="1.3.1.-" evidence="11"/>
<comment type="cofactor">
    <cofactor evidence="11 13">
        <name>FMN</name>
        <dbReference type="ChEBI" id="CHEBI:58210"/>
    </cofactor>
</comment>
<dbReference type="Proteomes" id="UP000011529">
    <property type="component" value="Unassembled WGS sequence"/>
</dbReference>
<dbReference type="PIRSF" id="PIRSF006621">
    <property type="entry name" value="Dus"/>
    <property type="match status" value="1"/>
</dbReference>
<name>M2AWD7_9BACT</name>
<dbReference type="PATRIC" id="fig|1263867.3.peg.5759"/>
<keyword evidence="8 11" id="KW-0560">Oxidoreductase</keyword>
<reference evidence="16" key="2">
    <citation type="journal article" date="2013" name="Mar. Genomics">
        <title>Expression of sulfatases in Rhodopirellula baltica and the diversity of sulfatases in the genus Rhodopirellula.</title>
        <authorList>
            <person name="Wegner C.E."/>
            <person name="Richter-Heitmann T."/>
            <person name="Klindworth A."/>
            <person name="Klockow C."/>
            <person name="Richter M."/>
            <person name="Achstetter T."/>
            <person name="Glockner F.O."/>
            <person name="Harder J."/>
        </authorList>
    </citation>
    <scope>NUCLEOTIDE SEQUENCE [LARGE SCALE GENOMIC DNA]</scope>
    <source>
        <strain evidence="16">6C</strain>
    </source>
</reference>
<evidence type="ECO:0000256" key="11">
    <source>
        <dbReference type="PIRNR" id="PIRNR006621"/>
    </source>
</evidence>
<comment type="similarity">
    <text evidence="11">Belongs to the dus family.</text>
</comment>
<evidence type="ECO:0000256" key="9">
    <source>
        <dbReference type="ARBA" id="ARBA00048205"/>
    </source>
</evidence>
<dbReference type="Gene3D" id="1.10.1200.80">
    <property type="entry name" value="Putative flavin oxidoreducatase, domain 2"/>
    <property type="match status" value="1"/>
</dbReference>
<evidence type="ECO:0000256" key="10">
    <source>
        <dbReference type="ARBA" id="ARBA00048802"/>
    </source>
</evidence>
<evidence type="ECO:0000256" key="6">
    <source>
        <dbReference type="ARBA" id="ARBA00022857"/>
    </source>
</evidence>